<dbReference type="GeneID" id="23566854"/>
<dbReference type="STRING" id="237631.A0A0D1DTN8"/>
<dbReference type="KEGG" id="uma:UMAG_10885"/>
<dbReference type="Pfam" id="PF09814">
    <property type="entry name" value="HECT_2"/>
    <property type="match status" value="1"/>
</dbReference>
<dbReference type="InterPro" id="IPR019193">
    <property type="entry name" value="UBQ-conj_enz_E2-bd_prot"/>
</dbReference>
<dbReference type="OrthoDB" id="2555439at2759"/>
<dbReference type="VEuPathDB" id="FungiDB:UMAG_10885"/>
<organism evidence="1 2">
    <name type="scientific">Mycosarcoma maydis</name>
    <name type="common">Corn smut fungus</name>
    <name type="synonym">Ustilago maydis</name>
    <dbReference type="NCBI Taxonomy" id="5270"/>
    <lineage>
        <taxon>Eukaryota</taxon>
        <taxon>Fungi</taxon>
        <taxon>Dikarya</taxon>
        <taxon>Basidiomycota</taxon>
        <taxon>Ustilaginomycotina</taxon>
        <taxon>Ustilaginomycetes</taxon>
        <taxon>Ustilaginales</taxon>
        <taxon>Ustilaginaceae</taxon>
        <taxon>Mycosarcoma</taxon>
    </lineage>
</organism>
<name>A0A0D1DTN8_MYCMD</name>
<evidence type="ECO:0000313" key="1">
    <source>
        <dbReference type="EMBL" id="KIS67639.1"/>
    </source>
</evidence>
<gene>
    <name evidence="1" type="ORF">UMAG_10885</name>
</gene>
<dbReference type="InParanoid" id="A0A0D1DTN8"/>
<dbReference type="AlphaFoldDB" id="A0A0D1DTN8"/>
<dbReference type="EMBL" id="CM003151">
    <property type="protein sequence ID" value="KIS67639.1"/>
    <property type="molecule type" value="Genomic_DNA"/>
</dbReference>
<dbReference type="Proteomes" id="UP000000561">
    <property type="component" value="Chromosome 12"/>
</dbReference>
<dbReference type="RefSeq" id="XP_011390791.1">
    <property type="nucleotide sequence ID" value="XM_011392489.1"/>
</dbReference>
<protein>
    <submittedName>
        <fullName evidence="1">Uncharacterized protein</fullName>
    </submittedName>
</protein>
<accession>A0A0D1DTN8</accession>
<sequence>MCHADQELNASLTQTAVRFASRISDTSTPAERHQQMPTGWVGDTYLLVGRDMLNFDAVAFEKNLDDYKVLCCTKCRSQLGETSTLTGTGADEPNTVRLNKYMLERYPRRAVTWIETLLSSLQYSAASHGSRRFLLRSGTQTEEAVQLWLFSRCLLTSSLTNRWNTLGAQDAHASVRKGSRVFFRTVSTATADQQVTDTIHLPPAVFGWLMQAMHECSASLPNQLAKVLPDWTSAYLVTALPDHDRVS</sequence>
<proteinExistence type="predicted"/>
<reference evidence="1 2" key="1">
    <citation type="journal article" date="2006" name="Nature">
        <title>Insights from the genome of the biotrophic fungal plant pathogen Ustilago maydis.</title>
        <authorList>
            <person name="Kamper J."/>
            <person name="Kahmann R."/>
            <person name="Bolker M."/>
            <person name="Ma L.J."/>
            <person name="Brefort T."/>
            <person name="Saville B.J."/>
            <person name="Banuett F."/>
            <person name="Kronstad J.W."/>
            <person name="Gold S.E."/>
            <person name="Muller O."/>
            <person name="Perlin M.H."/>
            <person name="Wosten H.A."/>
            <person name="de Vries R."/>
            <person name="Ruiz-Herrera J."/>
            <person name="Reynaga-Pena C.G."/>
            <person name="Snetselaar K."/>
            <person name="McCann M."/>
            <person name="Perez-Martin J."/>
            <person name="Feldbrugge M."/>
            <person name="Basse C.W."/>
            <person name="Steinberg G."/>
            <person name="Ibeas J.I."/>
            <person name="Holloman W."/>
            <person name="Guzman P."/>
            <person name="Farman M."/>
            <person name="Stajich J.E."/>
            <person name="Sentandreu R."/>
            <person name="Gonzalez-Prieto J.M."/>
            <person name="Kennell J.C."/>
            <person name="Molina L."/>
            <person name="Schirawski J."/>
            <person name="Mendoza-Mendoza A."/>
            <person name="Greilinger D."/>
            <person name="Munch K."/>
            <person name="Rossel N."/>
            <person name="Scherer M."/>
            <person name="Vranes M."/>
            <person name="Ladendorf O."/>
            <person name="Vincon V."/>
            <person name="Fuchs U."/>
            <person name="Sandrock B."/>
            <person name="Meng S."/>
            <person name="Ho E.C."/>
            <person name="Cahill M.J."/>
            <person name="Boyce K.J."/>
            <person name="Klose J."/>
            <person name="Klosterman S.J."/>
            <person name="Deelstra H.J."/>
            <person name="Ortiz-Castellanos L."/>
            <person name="Li W."/>
            <person name="Sanchez-Alonso P."/>
            <person name="Schreier P.H."/>
            <person name="Hauser-Hahn I."/>
            <person name="Vaupel M."/>
            <person name="Koopmann E."/>
            <person name="Friedrich G."/>
            <person name="Voss H."/>
            <person name="Schluter T."/>
            <person name="Margolis J."/>
            <person name="Platt D."/>
            <person name="Swimmer C."/>
            <person name="Gnirke A."/>
            <person name="Chen F."/>
            <person name="Vysotskaia V."/>
            <person name="Mannhaupt G."/>
            <person name="Guldener U."/>
            <person name="Munsterkotter M."/>
            <person name="Haase D."/>
            <person name="Oesterheld M."/>
            <person name="Mewes H.W."/>
            <person name="Mauceli E.W."/>
            <person name="DeCaprio D."/>
            <person name="Wade C.M."/>
            <person name="Butler J."/>
            <person name="Young S."/>
            <person name="Jaffe D.B."/>
            <person name="Calvo S."/>
            <person name="Nusbaum C."/>
            <person name="Galagan J."/>
            <person name="Birren B.W."/>
        </authorList>
    </citation>
    <scope>NUCLEOTIDE SEQUENCE [LARGE SCALE GENOMIC DNA]</scope>
    <source>
        <strain evidence="2">DSM 14603 / FGSC 9021 / UM521</strain>
    </source>
</reference>
<keyword evidence="2" id="KW-1185">Reference proteome</keyword>
<evidence type="ECO:0000313" key="2">
    <source>
        <dbReference type="Proteomes" id="UP000000561"/>
    </source>
</evidence>